<feature type="domain" description="Acyl-CoA oxidase C-terminal" evidence="14">
    <location>
        <begin position="519"/>
        <end position="693"/>
    </location>
</feature>
<dbReference type="Pfam" id="PF14749">
    <property type="entry name" value="Acyl-CoA_ox_N"/>
    <property type="match status" value="1"/>
</dbReference>
<comment type="subcellular location">
    <subcellularLocation>
        <location evidence="3">Peroxisome</location>
    </subcellularLocation>
</comment>
<evidence type="ECO:0000256" key="11">
    <source>
        <dbReference type="ARBA" id="ARBA00023140"/>
    </source>
</evidence>
<dbReference type="GO" id="GO:0055088">
    <property type="term" value="P:lipid homeostasis"/>
    <property type="evidence" value="ECO:0007669"/>
    <property type="project" value="TreeGrafter"/>
</dbReference>
<keyword evidence="19" id="KW-1185">Reference proteome</keyword>
<dbReference type="Gene3D" id="1.20.140.10">
    <property type="entry name" value="Butyryl-CoA Dehydrogenase, subunit A, domain 3"/>
    <property type="match status" value="2"/>
</dbReference>
<evidence type="ECO:0000256" key="4">
    <source>
        <dbReference type="ARBA" id="ARBA00004846"/>
    </source>
</evidence>
<evidence type="ECO:0000256" key="8">
    <source>
        <dbReference type="ARBA" id="ARBA00022832"/>
    </source>
</evidence>
<comment type="catalytic activity">
    <reaction evidence="1">
        <text>a 2,3-saturated acyl-CoA + O2 = a (2E)-enoyl-CoA + H2O2</text>
        <dbReference type="Rhea" id="RHEA:38959"/>
        <dbReference type="ChEBI" id="CHEBI:15379"/>
        <dbReference type="ChEBI" id="CHEBI:16240"/>
        <dbReference type="ChEBI" id="CHEBI:58856"/>
        <dbReference type="ChEBI" id="CHEBI:65111"/>
        <dbReference type="EC" id="1.3.3.6"/>
    </reaction>
</comment>
<evidence type="ECO:0000259" key="16">
    <source>
        <dbReference type="Pfam" id="PF14749"/>
    </source>
</evidence>
<keyword evidence="10" id="KW-0443">Lipid metabolism</keyword>
<keyword evidence="9" id="KW-0560">Oxidoreductase</keyword>
<dbReference type="Proteomes" id="UP000807716">
    <property type="component" value="Unassembled WGS sequence"/>
</dbReference>
<dbReference type="FunFam" id="2.40.110.10:FF:000003">
    <property type="entry name" value="Acyl-coenzyme A oxidase"/>
    <property type="match status" value="1"/>
</dbReference>
<evidence type="ECO:0000256" key="5">
    <source>
        <dbReference type="ARBA" id="ARBA00006288"/>
    </source>
</evidence>
<dbReference type="PANTHER" id="PTHR10909:SF250">
    <property type="entry name" value="PEROXISOMAL ACYL-COENZYME A OXIDASE 1"/>
    <property type="match status" value="1"/>
</dbReference>
<evidence type="ECO:0000256" key="12">
    <source>
        <dbReference type="PIRNR" id="PIRNR000168"/>
    </source>
</evidence>
<evidence type="ECO:0000256" key="10">
    <source>
        <dbReference type="ARBA" id="ARBA00023098"/>
    </source>
</evidence>
<dbReference type="Pfam" id="PF01756">
    <property type="entry name" value="ACOX"/>
    <property type="match status" value="1"/>
</dbReference>
<dbReference type="PIRSF" id="PIRSF000168">
    <property type="entry name" value="Acyl-CoA_oxidase"/>
    <property type="match status" value="1"/>
</dbReference>
<dbReference type="InterPro" id="IPR006091">
    <property type="entry name" value="Acyl-CoA_Oxase/DH_mid-dom"/>
</dbReference>
<comment type="cofactor">
    <cofactor evidence="2">
        <name>FAD</name>
        <dbReference type="ChEBI" id="CHEBI:57692"/>
    </cofactor>
</comment>
<reference evidence="18" key="1">
    <citation type="journal article" date="2020" name="Fungal Divers.">
        <title>Resolving the Mortierellaceae phylogeny through synthesis of multi-gene phylogenetics and phylogenomics.</title>
        <authorList>
            <person name="Vandepol N."/>
            <person name="Liber J."/>
            <person name="Desiro A."/>
            <person name="Na H."/>
            <person name="Kennedy M."/>
            <person name="Barry K."/>
            <person name="Grigoriev I.V."/>
            <person name="Miller A.N."/>
            <person name="O'Donnell K."/>
            <person name="Stajich J.E."/>
            <person name="Bonito G."/>
        </authorList>
    </citation>
    <scope>NUCLEOTIDE SEQUENCE</scope>
    <source>
        <strain evidence="18">BC1065</strain>
    </source>
</reference>
<dbReference type="InterPro" id="IPR037069">
    <property type="entry name" value="AcylCoA_DH/ox_N_sf"/>
</dbReference>
<dbReference type="Gene3D" id="1.10.540.10">
    <property type="entry name" value="Acyl-CoA dehydrogenase/oxidase, N-terminal domain"/>
    <property type="match status" value="1"/>
</dbReference>
<evidence type="ECO:0000256" key="2">
    <source>
        <dbReference type="ARBA" id="ARBA00001974"/>
    </source>
</evidence>
<dbReference type="GO" id="GO:0071949">
    <property type="term" value="F:FAD binding"/>
    <property type="evidence" value="ECO:0007669"/>
    <property type="project" value="InterPro"/>
</dbReference>
<feature type="binding site" evidence="13">
    <location>
        <position position="219"/>
    </location>
    <ligand>
        <name>FAD</name>
        <dbReference type="ChEBI" id="CHEBI:57692"/>
    </ligand>
</feature>
<gene>
    <name evidence="18" type="primary">ACOX3</name>
    <name evidence="18" type="ORF">DFQ27_000875</name>
</gene>
<feature type="binding site" evidence="13">
    <location>
        <position position="180"/>
    </location>
    <ligand>
        <name>FAD</name>
        <dbReference type="ChEBI" id="CHEBI:57692"/>
    </ligand>
</feature>
<keyword evidence="6 12" id="KW-0285">Flavoprotein</keyword>
<feature type="domain" description="Acyl-CoA oxidase C-alpha1" evidence="17">
    <location>
        <begin position="316"/>
        <end position="475"/>
    </location>
</feature>
<dbReference type="GO" id="GO:0033540">
    <property type="term" value="P:fatty acid beta-oxidation using acyl-CoA oxidase"/>
    <property type="evidence" value="ECO:0007669"/>
    <property type="project" value="TreeGrafter"/>
</dbReference>
<dbReference type="AlphaFoldDB" id="A0A9P6QFU1"/>
<comment type="similarity">
    <text evidence="5 12">Belongs to the acyl-CoA oxidase family.</text>
</comment>
<dbReference type="InterPro" id="IPR055060">
    <property type="entry name" value="ACOX_C_alpha1"/>
</dbReference>
<evidence type="ECO:0000256" key="6">
    <source>
        <dbReference type="ARBA" id="ARBA00022630"/>
    </source>
</evidence>
<evidence type="ECO:0000256" key="1">
    <source>
        <dbReference type="ARBA" id="ARBA00001201"/>
    </source>
</evidence>
<dbReference type="SUPFAM" id="SSF47203">
    <property type="entry name" value="Acyl-CoA dehydrogenase C-terminal domain-like"/>
    <property type="match status" value="2"/>
</dbReference>
<dbReference type="GO" id="GO:0005504">
    <property type="term" value="F:fatty acid binding"/>
    <property type="evidence" value="ECO:0007669"/>
    <property type="project" value="TreeGrafter"/>
</dbReference>
<evidence type="ECO:0000259" key="15">
    <source>
        <dbReference type="Pfam" id="PF02770"/>
    </source>
</evidence>
<dbReference type="InterPro" id="IPR036250">
    <property type="entry name" value="AcylCo_DH-like_C"/>
</dbReference>
<organism evidence="18 19">
    <name type="scientific">Actinomortierella ambigua</name>
    <dbReference type="NCBI Taxonomy" id="1343610"/>
    <lineage>
        <taxon>Eukaryota</taxon>
        <taxon>Fungi</taxon>
        <taxon>Fungi incertae sedis</taxon>
        <taxon>Mucoromycota</taxon>
        <taxon>Mortierellomycotina</taxon>
        <taxon>Mortierellomycetes</taxon>
        <taxon>Mortierellales</taxon>
        <taxon>Mortierellaceae</taxon>
        <taxon>Actinomortierella</taxon>
    </lineage>
</organism>
<dbReference type="Pfam" id="PF02770">
    <property type="entry name" value="Acyl-CoA_dh_M"/>
    <property type="match status" value="1"/>
</dbReference>
<dbReference type="Pfam" id="PF22924">
    <property type="entry name" value="ACOX_C_alpha1"/>
    <property type="match status" value="1"/>
</dbReference>
<evidence type="ECO:0000256" key="3">
    <source>
        <dbReference type="ARBA" id="ARBA00004275"/>
    </source>
</evidence>
<dbReference type="PANTHER" id="PTHR10909">
    <property type="entry name" value="ELECTRON TRANSPORT OXIDOREDUCTASE"/>
    <property type="match status" value="1"/>
</dbReference>
<evidence type="ECO:0000313" key="19">
    <source>
        <dbReference type="Proteomes" id="UP000807716"/>
    </source>
</evidence>
<dbReference type="FunFam" id="1.20.140.10:FF:000007">
    <property type="entry name" value="Acyl-coenzyme A oxidase"/>
    <property type="match status" value="1"/>
</dbReference>
<dbReference type="OrthoDB" id="538336at2759"/>
<feature type="domain" description="Acyl-coenzyme A oxidase N-terminal" evidence="16">
    <location>
        <begin position="53"/>
        <end position="174"/>
    </location>
</feature>
<dbReference type="GO" id="GO:0005777">
    <property type="term" value="C:peroxisome"/>
    <property type="evidence" value="ECO:0007669"/>
    <property type="project" value="UniProtKB-SubCell"/>
</dbReference>
<dbReference type="InterPro" id="IPR002655">
    <property type="entry name" value="Acyl-CoA_oxidase_C"/>
</dbReference>
<dbReference type="InterPro" id="IPR009100">
    <property type="entry name" value="AcylCoA_DH/oxidase_NM_dom_sf"/>
</dbReference>
<evidence type="ECO:0000313" key="18">
    <source>
        <dbReference type="EMBL" id="KAG0265000.1"/>
    </source>
</evidence>
<evidence type="ECO:0000256" key="7">
    <source>
        <dbReference type="ARBA" id="ARBA00022827"/>
    </source>
</evidence>
<keyword evidence="11" id="KW-0576">Peroxisome</keyword>
<dbReference type="InterPro" id="IPR012258">
    <property type="entry name" value="Acyl-CoA_oxidase"/>
</dbReference>
<keyword evidence="8" id="KW-0276">Fatty acid metabolism</keyword>
<dbReference type="SUPFAM" id="SSF56645">
    <property type="entry name" value="Acyl-CoA dehydrogenase NM domain-like"/>
    <property type="match status" value="1"/>
</dbReference>
<name>A0A9P6QFU1_9FUNG</name>
<dbReference type="InterPro" id="IPR029320">
    <property type="entry name" value="Acyl-CoA_ox_N"/>
</dbReference>
<accession>A0A9P6QFU1</accession>
<dbReference type="GO" id="GO:0003997">
    <property type="term" value="F:acyl-CoA oxidase activity"/>
    <property type="evidence" value="ECO:0007669"/>
    <property type="project" value="UniProtKB-EC"/>
</dbReference>
<evidence type="ECO:0000256" key="13">
    <source>
        <dbReference type="PIRSR" id="PIRSR000168-2"/>
    </source>
</evidence>
<dbReference type="EMBL" id="JAAAJB010000125">
    <property type="protein sequence ID" value="KAG0265000.1"/>
    <property type="molecule type" value="Genomic_DNA"/>
</dbReference>
<proteinExistence type="inferred from homology"/>
<keyword evidence="7 12" id="KW-0274">FAD</keyword>
<evidence type="ECO:0000256" key="9">
    <source>
        <dbReference type="ARBA" id="ARBA00023002"/>
    </source>
</evidence>
<evidence type="ECO:0000259" key="14">
    <source>
        <dbReference type="Pfam" id="PF01756"/>
    </source>
</evidence>
<protein>
    <recommendedName>
        <fullName evidence="12">Acyl-coenzyme A oxidase</fullName>
    </recommendedName>
</protein>
<evidence type="ECO:0000259" key="17">
    <source>
        <dbReference type="Pfam" id="PF22924"/>
    </source>
</evidence>
<dbReference type="InterPro" id="IPR046373">
    <property type="entry name" value="Acyl-CoA_Oxase/DH_mid-dom_sf"/>
</dbReference>
<comment type="pathway">
    <text evidence="4">Lipid metabolism; peroxisomal fatty acid beta-oxidation.</text>
</comment>
<sequence length="707" mass="79766">MSSNTPNASATARLAAVQNHLSIQPCFQRYAIHNDKPTGPADLARERANASFNVQDMTEVLMRGKGGVEALNTAYQIIQRDPDLRMREGHHYDLSRAEDRAQTMRQIMRTIQLKKEMKDPILAKALFTAMSFYSESFSMRIYVHEMLFRQALMLFGTAEQQDKWMDDIENWRVIGCFAMTELGHSSNLRGLETTSTYDRATNEWVIHSPTLTSTKWWIGMSGETATHTVAICQTVVDGKNHGINWFIVPLRDRKSGKLLPGVTCGDIGHKSSRQGLDNGWIQFTQVRIPGENLLSKWAQMDPQGDFSPSPNPVLSYATLIPERFTILSGSQVVLSQTLTIAVRYGAVRRQGNHDEQILDYQTHYTSLMPGVAFIYMLNIVDRVLFEKWDQVAEYAQTDAGAFMREIPDQHGLSAGFKGALAWYATEVLEACRRACGGHAYSSYNAIAGLTGDYGVVTTGGGDNVVLMQQSARYLLTTLKWAMDGQKVVGSVSYFNQLKEILKSNKVSSQQDLRDFQNHDFLVDLLAWAACKKATDLQATLELAGKTNFDKAWNENQVELVRLADVHAWRYFLILYQKGIEREKSKPVYPMLQKMGHLMATFAVRKHLDLFLEEGYLEGKHAQYIRQQFLDQCKDLRKDAVPLIDAWNIPDFILKAPIGKYDGNIYPAYFSTVTAAQKSFDAPAYWHQYAAPLVNAPRPGEKKCGCSH</sequence>
<comment type="caution">
    <text evidence="18">The sequence shown here is derived from an EMBL/GenBank/DDBJ whole genome shotgun (WGS) entry which is preliminary data.</text>
</comment>
<feature type="domain" description="Acyl-CoA oxidase/dehydrogenase middle" evidence="15">
    <location>
        <begin position="176"/>
        <end position="286"/>
    </location>
</feature>
<dbReference type="Gene3D" id="2.40.110.10">
    <property type="entry name" value="Butyryl-CoA Dehydrogenase, subunit A, domain 2"/>
    <property type="match status" value="1"/>
</dbReference>